<evidence type="ECO:0000256" key="9">
    <source>
        <dbReference type="ARBA" id="ARBA00022970"/>
    </source>
</evidence>
<dbReference type="CDD" id="cd03258">
    <property type="entry name" value="ABC_MetN_methionine_transporter"/>
    <property type="match status" value="1"/>
</dbReference>
<dbReference type="Gene3D" id="3.40.50.300">
    <property type="entry name" value="P-loop containing nucleotide triphosphate hydrolases"/>
    <property type="match status" value="1"/>
</dbReference>
<evidence type="ECO:0000256" key="7">
    <source>
        <dbReference type="ARBA" id="ARBA00022840"/>
    </source>
</evidence>
<evidence type="ECO:0000259" key="11">
    <source>
        <dbReference type="PROSITE" id="PS50893"/>
    </source>
</evidence>
<keyword evidence="8" id="KW-1278">Translocase</keyword>
<dbReference type="SUPFAM" id="SSF52540">
    <property type="entry name" value="P-loop containing nucleoside triphosphate hydrolases"/>
    <property type="match status" value="1"/>
</dbReference>
<keyword evidence="6" id="KW-0547">Nucleotide-binding</keyword>
<evidence type="ECO:0000256" key="6">
    <source>
        <dbReference type="ARBA" id="ARBA00022741"/>
    </source>
</evidence>
<dbReference type="InterPro" id="IPR041701">
    <property type="entry name" value="MetN_ABC"/>
</dbReference>
<evidence type="ECO:0000256" key="10">
    <source>
        <dbReference type="ARBA" id="ARBA00023136"/>
    </source>
</evidence>
<dbReference type="GO" id="GO:0005524">
    <property type="term" value="F:ATP binding"/>
    <property type="evidence" value="ECO:0007669"/>
    <property type="project" value="UniProtKB-KW"/>
</dbReference>
<dbReference type="InterPro" id="IPR050086">
    <property type="entry name" value="MetN_ABC_transporter-like"/>
</dbReference>
<keyword evidence="4" id="KW-0813">Transport</keyword>
<comment type="function">
    <text evidence="1">Part of the ABC transporter FtsEX involved in cellular division. Important for assembly or stability of the septal ring.</text>
</comment>
<dbReference type="InterPro" id="IPR017871">
    <property type="entry name" value="ABC_transporter-like_CS"/>
</dbReference>
<dbReference type="SMART" id="SM00382">
    <property type="entry name" value="AAA"/>
    <property type="match status" value="1"/>
</dbReference>
<keyword evidence="10" id="KW-0472">Membrane</keyword>
<protein>
    <recommendedName>
        <fullName evidence="3">Cell division ATP-binding protein FtsE</fullName>
    </recommendedName>
</protein>
<dbReference type="GO" id="GO:0005886">
    <property type="term" value="C:plasma membrane"/>
    <property type="evidence" value="ECO:0007669"/>
    <property type="project" value="UniProtKB-ARBA"/>
</dbReference>
<dbReference type="SUPFAM" id="SSF55021">
    <property type="entry name" value="ACT-like"/>
    <property type="match status" value="1"/>
</dbReference>
<evidence type="ECO:0000256" key="2">
    <source>
        <dbReference type="ARBA" id="ARBA00005417"/>
    </source>
</evidence>
<dbReference type="GO" id="GO:0016887">
    <property type="term" value="F:ATP hydrolysis activity"/>
    <property type="evidence" value="ECO:0007669"/>
    <property type="project" value="InterPro"/>
</dbReference>
<dbReference type="AlphaFoldDB" id="A0AAD0U7L8"/>
<dbReference type="FunFam" id="3.40.50.300:FF:000056">
    <property type="entry name" value="Cell division ATP-binding protein FtsE"/>
    <property type="match status" value="1"/>
</dbReference>
<feature type="domain" description="ABC transporter" evidence="11">
    <location>
        <begin position="42"/>
        <end position="281"/>
    </location>
</feature>
<dbReference type="Gene3D" id="3.30.70.260">
    <property type="match status" value="1"/>
</dbReference>
<dbReference type="PROSITE" id="PS50893">
    <property type="entry name" value="ABC_TRANSPORTER_2"/>
    <property type="match status" value="1"/>
</dbReference>
<keyword evidence="5" id="KW-1003">Cell membrane</keyword>
<dbReference type="PANTHER" id="PTHR43166:SF30">
    <property type="entry name" value="METHIONINE IMPORT ATP-BINDING PROTEIN METN"/>
    <property type="match status" value="1"/>
</dbReference>
<dbReference type="RefSeq" id="WP_082803142.1">
    <property type="nucleotide sequence ID" value="NZ_CP024996.1"/>
</dbReference>
<evidence type="ECO:0000256" key="8">
    <source>
        <dbReference type="ARBA" id="ARBA00022967"/>
    </source>
</evidence>
<dbReference type="InterPro" id="IPR003439">
    <property type="entry name" value="ABC_transporter-like_ATP-bd"/>
</dbReference>
<comment type="similarity">
    <text evidence="2">Belongs to the ABC transporter superfamily.</text>
</comment>
<proteinExistence type="inferred from homology"/>
<evidence type="ECO:0000313" key="12">
    <source>
        <dbReference type="EMBL" id="AYR24767.1"/>
    </source>
</evidence>
<dbReference type="Proteomes" id="UP000269199">
    <property type="component" value="Chromosome"/>
</dbReference>
<sequence length="390" mass="42287">MELTITARQSLTAPSRFELQREPVPTSTLAGSKSGAARKGSVALRGVGKTYTSSAGPVQALQEIDLEIAPGSIFGIIGRSGAGKSSLLRTINRLETPTSGRVEVDGVDLATLDEAQLVDLRRRIGMIFQHFNLLSAKTVFDNVALPLRVAGVPRLQVESRVRELLALVGLADKADTYPRRLSGGQKQRVGIARALASGPEILLCDEATSALDPETTHAILQLLREINRKLGITIILITHEMSVIREIADQVLVLEQGRIAELGQVWEVFGHPRHAATQALLAPLQQGLPPELQQALQAQPPATEHEREYERILQLQYRGGDGLEPDLLRIAQALGGKTRLLQANVERIQGHTQGQLYVALAGVSETPDWQALTQGPQAIAHHIKELGYVV</sequence>
<evidence type="ECO:0000256" key="3">
    <source>
        <dbReference type="ARBA" id="ARBA00020019"/>
    </source>
</evidence>
<dbReference type="InterPro" id="IPR003593">
    <property type="entry name" value="AAA+_ATPase"/>
</dbReference>
<dbReference type="SMART" id="SM00930">
    <property type="entry name" value="NIL"/>
    <property type="match status" value="1"/>
</dbReference>
<gene>
    <name evidence="12" type="ORF">RC54_13420</name>
</gene>
<dbReference type="GO" id="GO:0006865">
    <property type="term" value="P:amino acid transport"/>
    <property type="evidence" value="ECO:0007669"/>
    <property type="project" value="UniProtKB-KW"/>
</dbReference>
<accession>A0AAD0U7L8</accession>
<dbReference type="EMBL" id="CP024996">
    <property type="protein sequence ID" value="AYR24767.1"/>
    <property type="molecule type" value="Genomic_DNA"/>
</dbReference>
<evidence type="ECO:0000256" key="1">
    <source>
        <dbReference type="ARBA" id="ARBA00002579"/>
    </source>
</evidence>
<dbReference type="InterPro" id="IPR045865">
    <property type="entry name" value="ACT-like_dom_sf"/>
</dbReference>
<dbReference type="Pfam" id="PF00005">
    <property type="entry name" value="ABC_tran"/>
    <property type="match status" value="1"/>
</dbReference>
<dbReference type="PROSITE" id="PS00211">
    <property type="entry name" value="ABC_TRANSPORTER_1"/>
    <property type="match status" value="1"/>
</dbReference>
<keyword evidence="7 12" id="KW-0067">ATP-binding</keyword>
<keyword evidence="9" id="KW-0029">Amino-acid transport</keyword>
<dbReference type="PANTHER" id="PTHR43166">
    <property type="entry name" value="AMINO ACID IMPORT ATP-BINDING PROTEIN"/>
    <property type="match status" value="1"/>
</dbReference>
<evidence type="ECO:0000313" key="13">
    <source>
        <dbReference type="Proteomes" id="UP000269199"/>
    </source>
</evidence>
<dbReference type="InterPro" id="IPR027417">
    <property type="entry name" value="P-loop_NTPase"/>
</dbReference>
<dbReference type="Pfam" id="PF09383">
    <property type="entry name" value="NIL"/>
    <property type="match status" value="1"/>
</dbReference>
<organism evidence="12 13">
    <name type="scientific">Herbaspirillum rubrisubalbicans</name>
    <dbReference type="NCBI Taxonomy" id="80842"/>
    <lineage>
        <taxon>Bacteria</taxon>
        <taxon>Pseudomonadati</taxon>
        <taxon>Pseudomonadota</taxon>
        <taxon>Betaproteobacteria</taxon>
        <taxon>Burkholderiales</taxon>
        <taxon>Oxalobacteraceae</taxon>
        <taxon>Herbaspirillum</taxon>
    </lineage>
</organism>
<dbReference type="InterPro" id="IPR018449">
    <property type="entry name" value="NIL_domain"/>
</dbReference>
<reference evidence="12 13" key="1">
    <citation type="submission" date="2017-11" db="EMBL/GenBank/DDBJ databases">
        <title>Complete genome sequence of Herbaspirillum rubrisubalbicans DSM 11543.</title>
        <authorList>
            <person name="Chen M."/>
            <person name="An Q."/>
        </authorList>
    </citation>
    <scope>NUCLEOTIDE SEQUENCE [LARGE SCALE GENOMIC DNA]</scope>
    <source>
        <strain evidence="12 13">DSM 11543</strain>
    </source>
</reference>
<evidence type="ECO:0000256" key="5">
    <source>
        <dbReference type="ARBA" id="ARBA00022475"/>
    </source>
</evidence>
<evidence type="ECO:0000256" key="4">
    <source>
        <dbReference type="ARBA" id="ARBA00022448"/>
    </source>
</evidence>
<name>A0AAD0U7L8_9BURK</name>